<dbReference type="PANTHER" id="PTHR37841">
    <property type="entry name" value="GLR2918 PROTEIN"/>
    <property type="match status" value="1"/>
</dbReference>
<protein>
    <submittedName>
        <fullName evidence="1">WG repeat protein</fullName>
    </submittedName>
</protein>
<keyword evidence="2" id="KW-1185">Reference proteome</keyword>
<organism evidence="1 2">
    <name type="scientific">Stackebrandtia albiflava</name>
    <dbReference type="NCBI Taxonomy" id="406432"/>
    <lineage>
        <taxon>Bacteria</taxon>
        <taxon>Bacillati</taxon>
        <taxon>Actinomycetota</taxon>
        <taxon>Actinomycetes</taxon>
        <taxon>Glycomycetales</taxon>
        <taxon>Glycomycetaceae</taxon>
        <taxon>Stackebrandtia</taxon>
    </lineage>
</organism>
<evidence type="ECO:0000313" key="2">
    <source>
        <dbReference type="Proteomes" id="UP000321617"/>
    </source>
</evidence>
<dbReference type="AlphaFoldDB" id="A0A562VB58"/>
<dbReference type="EMBL" id="VLLL01000005">
    <property type="protein sequence ID" value="TWJ15129.1"/>
    <property type="molecule type" value="Genomic_DNA"/>
</dbReference>
<proteinExistence type="predicted"/>
<reference evidence="1 2" key="1">
    <citation type="journal article" date="2013" name="Stand. Genomic Sci.">
        <title>Genomic Encyclopedia of Type Strains, Phase I: The one thousand microbial genomes (KMG-I) project.</title>
        <authorList>
            <person name="Kyrpides N.C."/>
            <person name="Woyke T."/>
            <person name="Eisen J.A."/>
            <person name="Garrity G."/>
            <person name="Lilburn T.G."/>
            <person name="Beck B.J."/>
            <person name="Whitman W.B."/>
            <person name="Hugenholtz P."/>
            <person name="Klenk H.P."/>
        </authorList>
    </citation>
    <scope>NUCLEOTIDE SEQUENCE [LARGE SCALE GENOMIC DNA]</scope>
    <source>
        <strain evidence="1 2">DSM 45044</strain>
    </source>
</reference>
<sequence>MVDVAADLRAALPRALGPIDVQTLSEQVNDPGFVAAVRDEATTRLATAVGDADRSRLLGVRSVAHRMLKDLSAAETDAATSLRHADTAGTDLLLSPARARLANSLRMRGDYVEADRLFALAEAGELPRRLIGRVRVGAALSCIAQRRLTEALLHLERAMEHTSDPATTDHMAPALELVYRLAAEGFGPQPRGWAERARYPAPRRFQDPRSGKWGFLDHERRPAIPPTFTEAGDFRGGIAAVRERAWGAIDTEGQLTVPFLYDGLSTPLPDGRAVVGFVDGVAVVDRRGAKGLVNRGGKLILPPHYRDIVVHPAGYAVDNGAATWGARDHSGEELIPPRFDRDEVLRRLDTRIEADEGPL</sequence>
<dbReference type="Proteomes" id="UP000321617">
    <property type="component" value="Unassembled WGS sequence"/>
</dbReference>
<gene>
    <name evidence="1" type="ORF">LX16_0827</name>
</gene>
<dbReference type="InterPro" id="IPR032774">
    <property type="entry name" value="WG_beta_rep"/>
</dbReference>
<dbReference type="PANTHER" id="PTHR37841:SF1">
    <property type="entry name" value="DUF3298 DOMAIN-CONTAINING PROTEIN"/>
    <property type="match status" value="1"/>
</dbReference>
<dbReference type="Pfam" id="PF14903">
    <property type="entry name" value="WG_beta_rep"/>
    <property type="match status" value="2"/>
</dbReference>
<accession>A0A562VB58</accession>
<dbReference type="OrthoDB" id="4965972at2"/>
<comment type="caution">
    <text evidence="1">The sequence shown here is derived from an EMBL/GenBank/DDBJ whole genome shotgun (WGS) entry which is preliminary data.</text>
</comment>
<dbReference type="RefSeq" id="WP_147133307.1">
    <property type="nucleotide sequence ID" value="NZ_BAABIJ010000001.1"/>
</dbReference>
<evidence type="ECO:0000313" key="1">
    <source>
        <dbReference type="EMBL" id="TWJ15129.1"/>
    </source>
</evidence>
<name>A0A562VB58_9ACTN</name>